<organism evidence="4 5">
    <name type="scientific">Tritrichomonas musculus</name>
    <dbReference type="NCBI Taxonomy" id="1915356"/>
    <lineage>
        <taxon>Eukaryota</taxon>
        <taxon>Metamonada</taxon>
        <taxon>Parabasalia</taxon>
        <taxon>Tritrichomonadida</taxon>
        <taxon>Tritrichomonadidae</taxon>
        <taxon>Tritrichomonas</taxon>
    </lineage>
</organism>
<feature type="region of interest" description="Disordered" evidence="2">
    <location>
        <begin position="358"/>
        <end position="391"/>
    </location>
</feature>
<feature type="compositionally biased region" description="Polar residues" evidence="2">
    <location>
        <begin position="358"/>
        <end position="368"/>
    </location>
</feature>
<evidence type="ECO:0008006" key="6">
    <source>
        <dbReference type="Google" id="ProtNLM"/>
    </source>
</evidence>
<evidence type="ECO:0000313" key="4">
    <source>
        <dbReference type="EMBL" id="KAK8842796.1"/>
    </source>
</evidence>
<evidence type="ECO:0000256" key="1">
    <source>
        <dbReference type="SAM" id="Coils"/>
    </source>
</evidence>
<name>A0ABR2HAA1_9EUKA</name>
<comment type="caution">
    <text evidence="4">The sequence shown here is derived from an EMBL/GenBank/DDBJ whole genome shotgun (WGS) entry which is preliminary data.</text>
</comment>
<feature type="coiled-coil region" evidence="1">
    <location>
        <begin position="245"/>
        <end position="318"/>
    </location>
</feature>
<dbReference type="EMBL" id="JAPFFF010000037">
    <property type="protein sequence ID" value="KAK8842796.1"/>
    <property type="molecule type" value="Genomic_DNA"/>
</dbReference>
<evidence type="ECO:0000313" key="5">
    <source>
        <dbReference type="Proteomes" id="UP001470230"/>
    </source>
</evidence>
<keyword evidence="1" id="KW-0175">Coiled coil</keyword>
<dbReference type="EMBL" id="JAPFFF010000528">
    <property type="protein sequence ID" value="KAK8834070.1"/>
    <property type="molecule type" value="Genomic_DNA"/>
</dbReference>
<proteinExistence type="predicted"/>
<accession>A0ABR2HAA1</accession>
<evidence type="ECO:0000313" key="3">
    <source>
        <dbReference type="EMBL" id="KAK8834070.1"/>
    </source>
</evidence>
<evidence type="ECO:0000256" key="2">
    <source>
        <dbReference type="SAM" id="MobiDB-lite"/>
    </source>
</evidence>
<protein>
    <recommendedName>
        <fullName evidence="6">SWI5-dependent HO expression protein 3</fullName>
    </recommendedName>
</protein>
<sequence length="391" mass="45774">MDSSFHLSDFGQSISPDIKLHHDTNTNWEYNGEEGENSVDFLRSRIAEVAAELEGVNQDIEKRQSIYEAELTNLAVDIQNAKQKANDALEQQQIEQQNKLQELKNSAEDERSKIEGYYHNLVLQNNRLMVNQQEVMEIQKQSSLFDSKRKEELESLRLNESNASFVNTHFKKLLEKKLSQFSNRQRLKNLEQEVSNLQSTRREIDSKFRLDRSDLLGRFEIRTADNKMVINTLKDDIIAREKEYNSHLEVTKQRIEKERIAAENELKFMANQLETLQNVYQTVLKRSSQQLSILNQDIEKMKRLVSSSREEVDKYEQDNLERNKKFHELAMTTNSFRQSSSGMADELTKTRMERDFSISQIQKYSTPNRSKKPPLSTYSYSYSAGKKNSIF</sequence>
<gene>
    <name evidence="4" type="ORF">M9Y10_025662</name>
    <name evidence="3" type="ORF">M9Y10_036611</name>
</gene>
<feature type="coiled-coil region" evidence="1">
    <location>
        <begin position="39"/>
        <end position="120"/>
    </location>
</feature>
<reference evidence="4 5" key="1">
    <citation type="submission" date="2024-04" db="EMBL/GenBank/DDBJ databases">
        <title>Tritrichomonas musculus Genome.</title>
        <authorList>
            <person name="Alves-Ferreira E."/>
            <person name="Grigg M."/>
            <person name="Lorenzi H."/>
            <person name="Galac M."/>
        </authorList>
    </citation>
    <scope>NUCLEOTIDE SEQUENCE [LARGE SCALE GENOMIC DNA]</scope>
    <source>
        <strain evidence="4 5">EAF2021</strain>
    </source>
</reference>
<dbReference type="Proteomes" id="UP001470230">
    <property type="component" value="Unassembled WGS sequence"/>
</dbReference>
<keyword evidence="5" id="KW-1185">Reference proteome</keyword>